<dbReference type="SUPFAM" id="SSF54373">
    <property type="entry name" value="FAD-linked reductases, C-terminal domain"/>
    <property type="match status" value="1"/>
</dbReference>
<dbReference type="Gene3D" id="3.30.9.10">
    <property type="entry name" value="D-Amino Acid Oxidase, subunit A, domain 2"/>
    <property type="match status" value="1"/>
</dbReference>
<dbReference type="KEGG" id="rxy:Rxyl_2256"/>
<dbReference type="eggNOG" id="COG0665">
    <property type="taxonomic scope" value="Bacteria"/>
</dbReference>
<dbReference type="PANTHER" id="PTHR13847:SF289">
    <property type="entry name" value="GLYCINE OXIDASE"/>
    <property type="match status" value="1"/>
</dbReference>
<dbReference type="AlphaFoldDB" id="Q1ATU2"/>
<evidence type="ECO:0000313" key="4">
    <source>
        <dbReference type="Proteomes" id="UP000006637"/>
    </source>
</evidence>
<dbReference type="SUPFAM" id="SSF51905">
    <property type="entry name" value="FAD/NAD(P)-binding domain"/>
    <property type="match status" value="1"/>
</dbReference>
<dbReference type="InterPro" id="IPR006076">
    <property type="entry name" value="FAD-dep_OxRdtase"/>
</dbReference>
<dbReference type="Pfam" id="PF01266">
    <property type="entry name" value="DAO"/>
    <property type="match status" value="1"/>
</dbReference>
<proteinExistence type="predicted"/>
<dbReference type="GO" id="GO:0005737">
    <property type="term" value="C:cytoplasm"/>
    <property type="evidence" value="ECO:0007669"/>
    <property type="project" value="TreeGrafter"/>
</dbReference>
<dbReference type="OrthoDB" id="9806257at2"/>
<feature type="domain" description="FAD dependent oxidoreductase" evidence="2">
    <location>
        <begin position="2"/>
        <end position="392"/>
    </location>
</feature>
<dbReference type="PhylomeDB" id="Q1ATU2"/>
<dbReference type="EMBL" id="CP000386">
    <property type="protein sequence ID" value="ABG05186.1"/>
    <property type="molecule type" value="Genomic_DNA"/>
</dbReference>
<dbReference type="RefSeq" id="WP_011565200.1">
    <property type="nucleotide sequence ID" value="NC_008148.1"/>
</dbReference>
<dbReference type="InterPro" id="IPR036188">
    <property type="entry name" value="FAD/NAD-bd_sf"/>
</dbReference>
<keyword evidence="1 3" id="KW-0560">Oxidoreductase</keyword>
<dbReference type="Gene3D" id="3.50.50.60">
    <property type="entry name" value="FAD/NAD(P)-binding domain"/>
    <property type="match status" value="2"/>
</dbReference>
<reference evidence="3 4" key="1">
    <citation type="submission" date="2006-06" db="EMBL/GenBank/DDBJ databases">
        <title>Complete sequence of Rubrobacter xylanophilus DSM 9941.</title>
        <authorList>
            <consortium name="US DOE Joint Genome Institute"/>
            <person name="Copeland A."/>
            <person name="Lucas S."/>
            <person name="Lapidus A."/>
            <person name="Barry K."/>
            <person name="Detter J.C."/>
            <person name="Glavina del Rio T."/>
            <person name="Hammon N."/>
            <person name="Israni S."/>
            <person name="Dalin E."/>
            <person name="Tice H."/>
            <person name="Pitluck S."/>
            <person name="Munk A.C."/>
            <person name="Brettin T."/>
            <person name="Bruce D."/>
            <person name="Han C."/>
            <person name="Tapia R."/>
            <person name="Gilna P."/>
            <person name="Schmutz J."/>
            <person name="Larimer F."/>
            <person name="Land M."/>
            <person name="Hauser L."/>
            <person name="Kyrpides N."/>
            <person name="Lykidis A."/>
            <person name="da Costa M.S."/>
            <person name="Rainey F.A."/>
            <person name="Empadinhas N."/>
            <person name="Jolivet E."/>
            <person name="Battista J.R."/>
            <person name="Richardson P."/>
        </authorList>
    </citation>
    <scope>NUCLEOTIDE SEQUENCE [LARGE SCALE GENOMIC DNA]</scope>
    <source>
        <strain evidence="4">DSM 9941 / NBRC 16129 / PRD-1</strain>
    </source>
</reference>
<dbReference type="STRING" id="266117.Rxyl_2256"/>
<dbReference type="Proteomes" id="UP000006637">
    <property type="component" value="Chromosome"/>
</dbReference>
<organism evidence="3 4">
    <name type="scientific">Rubrobacter xylanophilus (strain DSM 9941 / JCM 11954 / NBRC 16129 / PRD-1)</name>
    <dbReference type="NCBI Taxonomy" id="266117"/>
    <lineage>
        <taxon>Bacteria</taxon>
        <taxon>Bacillati</taxon>
        <taxon>Actinomycetota</taxon>
        <taxon>Rubrobacteria</taxon>
        <taxon>Rubrobacterales</taxon>
        <taxon>Rubrobacteraceae</taxon>
        <taxon>Rubrobacter</taxon>
    </lineage>
</organism>
<protein>
    <submittedName>
        <fullName evidence="3">D-amino acid dehydrogenase small subunit</fullName>
        <ecNumber evidence="3">1.4.99.1</ecNumber>
    </submittedName>
</protein>
<dbReference type="HOGENOM" id="CLU_007884_9_0_11"/>
<keyword evidence="4" id="KW-1185">Reference proteome</keyword>
<sequence>MRIVIIGGGVVGLCCAREIARCGGEVTLVEKNCCGGATSLRNAGQIVPSLCTPLASPGVMKQALRWLVRRDSPLGLRVSPDPEYLGWLLRFALNASEEKFRECLKAALALGRDTHLLFEELRKEGVEFEMHKKGMLFATLSEETLREDVEIYRKLERAGYEGQYEVLSGEEARRIEPSLSKRVVGGIFVKEERHVRPESLMRGLVADLRSRGVQILEGTEVYGLKKGEGGTWRVLTPEGELDADRVLVAAGVWSKELLAQLGVRIPLEAGKGYSVTSVGTGTPPERPLKFAEAQVVATPYEGGVRISGRFELSGIDLSLQRRKIDSIIRAASPYLRDWRPEKPRLEWVGLRPATPDSLPLIGKVPNLPNLYLATGHGMLGLTHAPATAKAITPLILEERMAPELKPFNVGRISYNEIESMLARKISPC</sequence>
<accession>Q1ATU2</accession>
<dbReference type="PANTHER" id="PTHR13847">
    <property type="entry name" value="SARCOSINE DEHYDROGENASE-RELATED"/>
    <property type="match status" value="1"/>
</dbReference>
<dbReference type="GO" id="GO:0016491">
    <property type="term" value="F:oxidoreductase activity"/>
    <property type="evidence" value="ECO:0007669"/>
    <property type="project" value="UniProtKB-KW"/>
</dbReference>
<evidence type="ECO:0000259" key="2">
    <source>
        <dbReference type="Pfam" id="PF01266"/>
    </source>
</evidence>
<gene>
    <name evidence="3" type="ordered locus">Rxyl_2256</name>
</gene>
<evidence type="ECO:0000313" key="3">
    <source>
        <dbReference type="EMBL" id="ABG05186.1"/>
    </source>
</evidence>
<evidence type="ECO:0000256" key="1">
    <source>
        <dbReference type="ARBA" id="ARBA00023002"/>
    </source>
</evidence>
<dbReference type="EC" id="1.4.99.1" evidence="3"/>
<name>Q1ATU2_RUBXD</name>